<dbReference type="EMBL" id="CP000505">
    <property type="protein sequence ID" value="ABL78136.1"/>
    <property type="molecule type" value="Genomic_DNA"/>
</dbReference>
<gene>
    <name evidence="3" type="primary">rpl13e</name>
    <name evidence="5" type="ordered locus">Tpen_0734</name>
</gene>
<dbReference type="GO" id="GO:1990904">
    <property type="term" value="C:ribonucleoprotein complex"/>
    <property type="evidence" value="ECO:0007669"/>
    <property type="project" value="UniProtKB-KW"/>
</dbReference>
<evidence type="ECO:0000313" key="6">
    <source>
        <dbReference type="Proteomes" id="UP000000641"/>
    </source>
</evidence>
<keyword evidence="6" id="KW-1185">Reference proteome</keyword>
<feature type="compositionally biased region" description="Basic residues" evidence="4">
    <location>
        <begin position="138"/>
        <end position="151"/>
    </location>
</feature>
<dbReference type="GeneID" id="4601141"/>
<name>A1RY56_THEPD</name>
<dbReference type="HOGENOM" id="CLU_1674077_0_0_2"/>
<dbReference type="Pfam" id="PF01294">
    <property type="entry name" value="Ribosomal_L13e"/>
    <property type="match status" value="1"/>
</dbReference>
<protein>
    <recommendedName>
        <fullName evidence="3">Large ribosomal subunit protein eL13</fullName>
    </recommendedName>
</protein>
<dbReference type="KEGG" id="tpe:Tpen_0734"/>
<evidence type="ECO:0000256" key="2">
    <source>
        <dbReference type="ARBA" id="ARBA00023274"/>
    </source>
</evidence>
<dbReference type="EnsemblBacteria" id="ABL78136">
    <property type="protein sequence ID" value="ABL78136"/>
    <property type="gene ID" value="Tpen_0734"/>
</dbReference>
<evidence type="ECO:0000313" key="5">
    <source>
        <dbReference type="EMBL" id="ABL78136.1"/>
    </source>
</evidence>
<dbReference type="InterPro" id="IPR001380">
    <property type="entry name" value="Ribosomal_eL13"/>
</dbReference>
<evidence type="ECO:0000256" key="1">
    <source>
        <dbReference type="ARBA" id="ARBA00022980"/>
    </source>
</evidence>
<dbReference type="GO" id="GO:0006412">
    <property type="term" value="P:translation"/>
    <property type="evidence" value="ECO:0007669"/>
    <property type="project" value="UniProtKB-UniRule"/>
</dbReference>
<organism evidence="5 6">
    <name type="scientific">Thermofilum pendens (strain DSM 2475 / Hrk 5)</name>
    <dbReference type="NCBI Taxonomy" id="368408"/>
    <lineage>
        <taxon>Archaea</taxon>
        <taxon>Thermoproteota</taxon>
        <taxon>Thermoprotei</taxon>
        <taxon>Thermofilales</taxon>
        <taxon>Thermofilaceae</taxon>
        <taxon>Thermofilum</taxon>
    </lineage>
</organism>
<dbReference type="GO" id="GO:0005840">
    <property type="term" value="C:ribosome"/>
    <property type="evidence" value="ECO:0007669"/>
    <property type="project" value="UniProtKB-KW"/>
</dbReference>
<keyword evidence="2 3" id="KW-0687">Ribonucleoprotein</keyword>
<feature type="region of interest" description="Disordered" evidence="4">
    <location>
        <begin position="138"/>
        <end position="157"/>
    </location>
</feature>
<keyword evidence="1 3" id="KW-0689">Ribosomal protein</keyword>
<accession>A1RY56</accession>
<dbReference type="RefSeq" id="WP_011752401.1">
    <property type="nucleotide sequence ID" value="NC_008698.1"/>
</dbReference>
<reference evidence="6" key="1">
    <citation type="journal article" date="2008" name="J. Bacteriol.">
        <title>Genome sequence of Thermofilum pendens reveals an exceptional loss of biosynthetic pathways without genome reduction.</title>
        <authorList>
            <person name="Anderson I."/>
            <person name="Rodriguez J."/>
            <person name="Susanti D."/>
            <person name="Porat I."/>
            <person name="Reich C."/>
            <person name="Ulrich L.E."/>
            <person name="Elkins J.G."/>
            <person name="Mavromatis K."/>
            <person name="Lykidis A."/>
            <person name="Kim E."/>
            <person name="Thompson L.S."/>
            <person name="Nolan M."/>
            <person name="Land M."/>
            <person name="Copeland A."/>
            <person name="Lapidus A."/>
            <person name="Lucas S."/>
            <person name="Detter C."/>
            <person name="Zhulin I.B."/>
            <person name="Olsen G.J."/>
            <person name="Whitman W."/>
            <person name="Mukhopadhyay B."/>
            <person name="Bristow J."/>
            <person name="Kyrpides N."/>
        </authorList>
    </citation>
    <scope>NUCLEOTIDE SEQUENCE [LARGE SCALE GENOMIC DNA]</scope>
    <source>
        <strain evidence="6">DSM 2475 / Hrk 5</strain>
    </source>
</reference>
<dbReference type="AlphaFoldDB" id="A1RY56"/>
<evidence type="ECO:0000256" key="4">
    <source>
        <dbReference type="SAM" id="MobiDB-lite"/>
    </source>
</evidence>
<sequence length="157" mass="17993">MSGQQSVQPPEPIVNAVKLRRYGGVPPRPLKVGRGFSEGEVKALGLTVKEARLLGIYVDERRKTVHPENVEALRSWLKALKEHLESGGELPEPTLPKKIIVKPDIHRVFKGKTMAGRRARGLLSVKYRYTHHYKWKKKQRERLLKKRHEATRHKGGD</sequence>
<dbReference type="STRING" id="368408.Tpen_0734"/>
<dbReference type="Proteomes" id="UP000000641">
    <property type="component" value="Chromosome"/>
</dbReference>
<evidence type="ECO:0000256" key="3">
    <source>
        <dbReference type="HAMAP-Rule" id="MF_00499"/>
    </source>
</evidence>
<proteinExistence type="inferred from homology"/>
<comment type="similarity">
    <text evidence="3">Belongs to the eukaryotic ribosomal protein eL13 family.</text>
</comment>
<dbReference type="OrthoDB" id="17872at2157"/>
<dbReference type="eggNOG" id="arCOG01013">
    <property type="taxonomic scope" value="Archaea"/>
</dbReference>
<dbReference type="GO" id="GO:0003735">
    <property type="term" value="F:structural constituent of ribosome"/>
    <property type="evidence" value="ECO:0007669"/>
    <property type="project" value="InterPro"/>
</dbReference>
<dbReference type="HAMAP" id="MF_00499">
    <property type="entry name" value="Ribosomal_eL13"/>
    <property type="match status" value="1"/>
</dbReference>